<evidence type="ECO:0000313" key="2">
    <source>
        <dbReference type="Proteomes" id="UP001379533"/>
    </source>
</evidence>
<gene>
    <name evidence="1" type="ORF">LZC95_19960</name>
</gene>
<name>A0ABZ2KNB8_9BACT</name>
<sequence length="321" mass="35108">MPRFSCFAPFGMLDFSSRATHTESIYRSMVASLRDGIDQSPGSPDEAETYADAMSIARALYTLNRAENSTDPQRATELLPELERDYDVRPGPYDDLHARRTRLAALGRLPRGPTYVNVRAALAELLGDDFRAYLLVADGVTVPALDELPAVTRFQRGDAPPKFAQLIDPVTDLGIPLRVAYAPLEGLGGDTNFATGESILVSAEGTSQVERVTVSEPATGSFMATFRRAHDRGSLLTTMDFPAWCSTQRTALVVLAPRSAYDPERRRQVHELLRRMVRGVSTWAIVAPSSVTETEAVVGPWRLPAMLGATVLGVRQVSLFP</sequence>
<evidence type="ECO:0000313" key="1">
    <source>
        <dbReference type="EMBL" id="WXA99085.1"/>
    </source>
</evidence>
<organism evidence="1 2">
    <name type="scientific">Pendulispora brunnea</name>
    <dbReference type="NCBI Taxonomy" id="2905690"/>
    <lineage>
        <taxon>Bacteria</taxon>
        <taxon>Pseudomonadati</taxon>
        <taxon>Myxococcota</taxon>
        <taxon>Myxococcia</taxon>
        <taxon>Myxococcales</taxon>
        <taxon>Sorangiineae</taxon>
        <taxon>Pendulisporaceae</taxon>
        <taxon>Pendulispora</taxon>
    </lineage>
</organism>
<protein>
    <submittedName>
        <fullName evidence="1">Uncharacterized protein</fullName>
    </submittedName>
</protein>
<dbReference type="EMBL" id="CP089982">
    <property type="protein sequence ID" value="WXA99085.1"/>
    <property type="molecule type" value="Genomic_DNA"/>
</dbReference>
<dbReference type="Proteomes" id="UP001379533">
    <property type="component" value="Chromosome"/>
</dbReference>
<accession>A0ABZ2KNB8</accession>
<keyword evidence="2" id="KW-1185">Reference proteome</keyword>
<dbReference type="RefSeq" id="WP_394849715.1">
    <property type="nucleotide sequence ID" value="NZ_CP089982.1"/>
</dbReference>
<reference evidence="1 2" key="1">
    <citation type="submission" date="2021-12" db="EMBL/GenBank/DDBJ databases">
        <title>Discovery of the Pendulisporaceae a myxobacterial family with distinct sporulation behavior and unique specialized metabolism.</title>
        <authorList>
            <person name="Garcia R."/>
            <person name="Popoff A."/>
            <person name="Bader C.D."/>
            <person name="Loehr J."/>
            <person name="Walesch S."/>
            <person name="Walt C."/>
            <person name="Boldt J."/>
            <person name="Bunk B."/>
            <person name="Haeckl F.J.F.P.J."/>
            <person name="Gunesch A.P."/>
            <person name="Birkelbach J."/>
            <person name="Nuebel U."/>
            <person name="Pietschmann T."/>
            <person name="Bach T."/>
            <person name="Mueller R."/>
        </authorList>
    </citation>
    <scope>NUCLEOTIDE SEQUENCE [LARGE SCALE GENOMIC DNA]</scope>
    <source>
        <strain evidence="1 2">MSr12523</strain>
    </source>
</reference>
<proteinExistence type="predicted"/>